<keyword evidence="2" id="KW-0812">Transmembrane</keyword>
<gene>
    <name evidence="4" type="ORF">HK100_009734</name>
</gene>
<feature type="transmembrane region" description="Helical" evidence="2">
    <location>
        <begin position="272"/>
        <end position="290"/>
    </location>
</feature>
<feature type="region of interest" description="Disordered" evidence="1">
    <location>
        <begin position="1"/>
        <end position="29"/>
    </location>
</feature>
<feature type="compositionally biased region" description="Polar residues" evidence="1">
    <location>
        <begin position="1227"/>
        <end position="1238"/>
    </location>
</feature>
<feature type="compositionally biased region" description="Polar residues" evidence="1">
    <location>
        <begin position="19"/>
        <end position="29"/>
    </location>
</feature>
<sequence>MTVINNRLSANGSARKRPTTGSKSVSDNMIADSANSGVEQKWSVNAKPPDLKTLQKELERDPKHESRITKLIKRATKFYVALKKGFFASLVALLVESHNSVVTLMIIFIEFLQNLAFCFADIDWGPYGNKYGYILIFTQVEEAVVKYTFPEAILVLVAIAVVLNATMIILAFYVIQSFMKSDFNKGVWPLRLLRTLVSMLASIFFLPMVYSLFTIFVCHNGLENCDTNPIFIAMRVLSAITLPTFIAFTLLMSMTYFNPNPKATSISARPTARLEILELSNKILLAWFFVFETENPVLREAITLLCSFSTAVFMWIYIPYYKKEINLYRFSLICQVIWGSLLALVVSTVCSTDDKRNGVFFTYCSGIIPVTLAAYFSFNMRQNYATSYELACKNFKVDNLDAFNTWEVEDAVKDGANEKRFWTPSQVEIATRFLITSNDKKSLEIADKIYLFGTKKFPQSSALMVQYAIFFLVFKEDSSVAASYLKKAEKAKQMLIDTEFTIYQQQQEIKSGGATVGNKKLDAVDRVEFKQLTKEAKLYYKDAKANIASFWLAIMSAKEGEAADTAVLMTHVSQMERSDSNATEAYKRLIQRYPLSIRVLRNYAEFLEKIHNNHEESEIIHRRIKRICDAGLSDDPMYIATGGSGVGMSKKSKKAFKAYRKQVYHYSKGNSAHLTWMIRGTFLMGERTQINLTLMDATSIYLQRINLVLNSLQSNGTAVWSSLDAENTDWRFVLDNGLTSLVDAYTTVEHYIVTGARDDISVMQYIQIGIFAKSERETSLKAFLQIPHEVTEALYAKYYDPDSNSRESLNGDSDDDHENEKSTGLTEAMRSQTGYKSMTVISAKGLLLIGFFFIGSFGTDLWLLLSIMSIPAGISDASDIPKRSERITVVTTDLANWGTSTFSYNTSVFSQTSMKNLILNDINEIIQSQLSLLYGSSYWPHYEQKFDLSLISDIFPSPLSETGIYEVVAEFIEDSTVLANTNPIISTNLHLISVVKEQNSLQNGYLNFLQNFLNWANLKISLLQSMAFTVWAIMIVIIIATYFLYWRRILNYLIKTENERTLKLLLMIPVEIVADIDSLRELLHLKRNTITAAPTNQMQPPPIIGISTYQTTEYPAPLNTQSLRQSTSTRPQIFDRVEGSEDEYIKYSVSEKNGRRQSLHPEISNMPFILPRRDSAKSTQENNLNDAPPVPAFPSSMTIRSRNTVTPRPTSQRLSQNVQAFLAREANSATTDQNQNIGSSSMRASTTSRATNLINLKDMDIKEMLSGEESESESVRVQSKTSSKFKLPGIPPASTDIPLTGAEICRATTISIDKRGDVPNMSLPSISDKLNKDSSTSSISNKKTAENTSTISIPVKMKRNE</sequence>
<name>A0AAD5TBL5_9FUNG</name>
<keyword evidence="2" id="KW-0472">Membrane</keyword>
<keyword evidence="2" id="KW-1133">Transmembrane helix</keyword>
<feature type="transmembrane region" description="Helical" evidence="2">
    <location>
        <begin position="196"/>
        <end position="217"/>
    </location>
</feature>
<evidence type="ECO:0000313" key="4">
    <source>
        <dbReference type="EMBL" id="KAJ3140423.1"/>
    </source>
</evidence>
<evidence type="ECO:0000259" key="3">
    <source>
        <dbReference type="Pfam" id="PF25474"/>
    </source>
</evidence>
<dbReference type="EMBL" id="JADGJH010000051">
    <property type="protein sequence ID" value="KAJ3140423.1"/>
    <property type="molecule type" value="Genomic_DNA"/>
</dbReference>
<feature type="region of interest" description="Disordered" evidence="1">
    <location>
        <begin position="804"/>
        <end position="828"/>
    </location>
</feature>
<evidence type="ECO:0000256" key="2">
    <source>
        <dbReference type="SAM" id="Phobius"/>
    </source>
</evidence>
<protein>
    <recommendedName>
        <fullName evidence="3">TmcB/TmcC TPR repeats domain-containing protein</fullName>
    </recommendedName>
</protein>
<feature type="transmembrane region" description="Helical" evidence="2">
    <location>
        <begin position="86"/>
        <end position="109"/>
    </location>
</feature>
<feature type="transmembrane region" description="Helical" evidence="2">
    <location>
        <begin position="358"/>
        <end position="378"/>
    </location>
</feature>
<dbReference type="Pfam" id="PF25474">
    <property type="entry name" value="TPR_TmcB"/>
    <property type="match status" value="1"/>
</dbReference>
<accession>A0AAD5TBL5</accession>
<evidence type="ECO:0000313" key="5">
    <source>
        <dbReference type="Proteomes" id="UP001211907"/>
    </source>
</evidence>
<feature type="transmembrane region" description="Helical" evidence="2">
    <location>
        <begin position="229"/>
        <end position="251"/>
    </location>
</feature>
<dbReference type="PANTHER" id="PTHR31600:SF2">
    <property type="entry name" value="GAMETE ENRICHED GENE 10 PROTEIN-RELATED"/>
    <property type="match status" value="1"/>
</dbReference>
<keyword evidence="5" id="KW-1185">Reference proteome</keyword>
<feature type="compositionally biased region" description="Low complexity" evidence="1">
    <location>
        <begin position="1239"/>
        <end position="1248"/>
    </location>
</feature>
<feature type="compositionally biased region" description="Polar residues" evidence="1">
    <location>
        <begin position="1333"/>
        <end position="1352"/>
    </location>
</feature>
<feature type="transmembrane region" description="Helical" evidence="2">
    <location>
        <begin position="845"/>
        <end position="865"/>
    </location>
</feature>
<feature type="transmembrane region" description="Helical" evidence="2">
    <location>
        <begin position="152"/>
        <end position="175"/>
    </location>
</feature>
<feature type="transmembrane region" description="Helical" evidence="2">
    <location>
        <begin position="1026"/>
        <end position="1045"/>
    </location>
</feature>
<dbReference type="PANTHER" id="PTHR31600">
    <property type="entry name" value="TINY MACROCYSTS PROTEIN B-RELATED"/>
    <property type="match status" value="1"/>
</dbReference>
<dbReference type="InterPro" id="IPR057352">
    <property type="entry name" value="TPR_TmcB/C"/>
</dbReference>
<comment type="caution">
    <text evidence="4">The sequence shown here is derived from an EMBL/GenBank/DDBJ whole genome shotgun (WGS) entry which is preliminary data.</text>
</comment>
<organism evidence="4 5">
    <name type="scientific">Physocladia obscura</name>
    <dbReference type="NCBI Taxonomy" id="109957"/>
    <lineage>
        <taxon>Eukaryota</taxon>
        <taxon>Fungi</taxon>
        <taxon>Fungi incertae sedis</taxon>
        <taxon>Chytridiomycota</taxon>
        <taxon>Chytridiomycota incertae sedis</taxon>
        <taxon>Chytridiomycetes</taxon>
        <taxon>Chytridiales</taxon>
        <taxon>Chytriomycetaceae</taxon>
        <taxon>Physocladia</taxon>
    </lineage>
</organism>
<evidence type="ECO:0000256" key="1">
    <source>
        <dbReference type="SAM" id="MobiDB-lite"/>
    </source>
</evidence>
<feature type="compositionally biased region" description="Polar residues" evidence="1">
    <location>
        <begin position="1275"/>
        <end position="1284"/>
    </location>
</feature>
<feature type="region of interest" description="Disordered" evidence="1">
    <location>
        <begin position="1315"/>
        <end position="1361"/>
    </location>
</feature>
<feature type="compositionally biased region" description="Polar residues" evidence="1">
    <location>
        <begin position="1"/>
        <end position="12"/>
    </location>
</feature>
<feature type="region of interest" description="Disordered" evidence="1">
    <location>
        <begin position="1266"/>
        <end position="1289"/>
    </location>
</feature>
<dbReference type="InterPro" id="IPR052994">
    <property type="entry name" value="Tiny_macrocysts_regulators"/>
</dbReference>
<reference evidence="4" key="1">
    <citation type="submission" date="2020-05" db="EMBL/GenBank/DDBJ databases">
        <title>Phylogenomic resolution of chytrid fungi.</title>
        <authorList>
            <person name="Stajich J.E."/>
            <person name="Amses K."/>
            <person name="Simmons R."/>
            <person name="Seto K."/>
            <person name="Myers J."/>
            <person name="Bonds A."/>
            <person name="Quandt C.A."/>
            <person name="Barry K."/>
            <person name="Liu P."/>
            <person name="Grigoriev I."/>
            <person name="Longcore J.E."/>
            <person name="James T.Y."/>
        </authorList>
    </citation>
    <scope>NUCLEOTIDE SEQUENCE</scope>
    <source>
        <strain evidence="4">JEL0513</strain>
    </source>
</reference>
<feature type="transmembrane region" description="Helical" evidence="2">
    <location>
        <begin position="327"/>
        <end position="346"/>
    </location>
</feature>
<feature type="region of interest" description="Disordered" evidence="1">
    <location>
        <begin position="1227"/>
        <end position="1248"/>
    </location>
</feature>
<feature type="transmembrane region" description="Helical" evidence="2">
    <location>
        <begin position="302"/>
        <end position="320"/>
    </location>
</feature>
<feature type="domain" description="TmcB/TmcC TPR repeats" evidence="3">
    <location>
        <begin position="517"/>
        <end position="626"/>
    </location>
</feature>
<feature type="compositionally biased region" description="Polar residues" evidence="1">
    <location>
        <begin position="1195"/>
        <end position="1213"/>
    </location>
</feature>
<feature type="region of interest" description="Disordered" evidence="1">
    <location>
        <begin position="1175"/>
        <end position="1213"/>
    </location>
</feature>
<proteinExistence type="predicted"/>
<dbReference type="Proteomes" id="UP001211907">
    <property type="component" value="Unassembled WGS sequence"/>
</dbReference>